<reference evidence="1 2" key="1">
    <citation type="submission" date="2023-03" db="EMBL/GenBank/DDBJ databases">
        <title>Genome insight into feeding habits of ladybird beetles.</title>
        <authorList>
            <person name="Li H.-S."/>
            <person name="Huang Y.-H."/>
            <person name="Pang H."/>
        </authorList>
    </citation>
    <scope>NUCLEOTIDE SEQUENCE [LARGE SCALE GENOMIC DNA]</scope>
    <source>
        <strain evidence="1">SYSU_2023b</strain>
        <tissue evidence="1">Whole body</tissue>
    </source>
</reference>
<dbReference type="EMBL" id="JARQZJ010000140">
    <property type="protein sequence ID" value="KAK9892904.1"/>
    <property type="molecule type" value="Genomic_DNA"/>
</dbReference>
<accession>A0AAW1VJJ7</accession>
<evidence type="ECO:0000313" key="1">
    <source>
        <dbReference type="EMBL" id="KAK9892904.1"/>
    </source>
</evidence>
<protein>
    <submittedName>
        <fullName evidence="1">Uncharacterized protein</fullName>
    </submittedName>
</protein>
<organism evidence="1 2">
    <name type="scientific">Henosepilachna vigintioctopunctata</name>
    <dbReference type="NCBI Taxonomy" id="420089"/>
    <lineage>
        <taxon>Eukaryota</taxon>
        <taxon>Metazoa</taxon>
        <taxon>Ecdysozoa</taxon>
        <taxon>Arthropoda</taxon>
        <taxon>Hexapoda</taxon>
        <taxon>Insecta</taxon>
        <taxon>Pterygota</taxon>
        <taxon>Neoptera</taxon>
        <taxon>Endopterygota</taxon>
        <taxon>Coleoptera</taxon>
        <taxon>Polyphaga</taxon>
        <taxon>Cucujiformia</taxon>
        <taxon>Coccinelloidea</taxon>
        <taxon>Coccinellidae</taxon>
        <taxon>Epilachninae</taxon>
        <taxon>Epilachnini</taxon>
        <taxon>Henosepilachna</taxon>
    </lineage>
</organism>
<keyword evidence="2" id="KW-1185">Reference proteome</keyword>
<evidence type="ECO:0000313" key="2">
    <source>
        <dbReference type="Proteomes" id="UP001431783"/>
    </source>
</evidence>
<dbReference type="Proteomes" id="UP001431783">
    <property type="component" value="Unassembled WGS sequence"/>
</dbReference>
<gene>
    <name evidence="1" type="ORF">WA026_022583</name>
</gene>
<comment type="caution">
    <text evidence="1">The sequence shown here is derived from an EMBL/GenBank/DDBJ whole genome shotgun (WGS) entry which is preliminary data.</text>
</comment>
<proteinExistence type="predicted"/>
<name>A0AAW1VJJ7_9CUCU</name>
<dbReference type="AlphaFoldDB" id="A0AAW1VJJ7"/>
<sequence length="113" mass="12831">MIKRIQCYDCQENNFGNCAKGIDIKTKRCFDNAISCYGTVFYSPYNNGYGAKYMFTRGCSTCNTSDCLVNDTQRGFGLLPEYIGNHFICKYSSCNTNPLEQFKVDLELGIKPH</sequence>